<dbReference type="RefSeq" id="WP_179855085.1">
    <property type="nucleotide sequence ID" value="NZ_OBDY01000002.1"/>
</dbReference>
<dbReference type="AlphaFoldDB" id="A0A285GQB6"/>
<keyword evidence="1" id="KW-0472">Membrane</keyword>
<evidence type="ECO:0000256" key="1">
    <source>
        <dbReference type="SAM" id="Phobius"/>
    </source>
</evidence>
<keyword evidence="3" id="KW-1185">Reference proteome</keyword>
<name>A0A285GQB6_9ACTN</name>
<dbReference type="EMBL" id="OBDY01000002">
    <property type="protein sequence ID" value="SNY25638.1"/>
    <property type="molecule type" value="Genomic_DNA"/>
</dbReference>
<proteinExistence type="predicted"/>
<accession>A0A285GQB6</accession>
<evidence type="ECO:0000313" key="3">
    <source>
        <dbReference type="Proteomes" id="UP000219612"/>
    </source>
</evidence>
<keyword evidence="1" id="KW-0812">Transmembrane</keyword>
<feature type="transmembrane region" description="Helical" evidence="1">
    <location>
        <begin position="29"/>
        <end position="47"/>
    </location>
</feature>
<sequence>MRTVLACLAAAGAVTVAVGAFLTVGWMILAGTAALLIATVMAALGFYPRRGH</sequence>
<evidence type="ECO:0000313" key="2">
    <source>
        <dbReference type="EMBL" id="SNY25638.1"/>
    </source>
</evidence>
<gene>
    <name evidence="2" type="ORF">SAMN05421748_102379</name>
</gene>
<dbReference type="Proteomes" id="UP000219612">
    <property type="component" value="Unassembled WGS sequence"/>
</dbReference>
<keyword evidence="1" id="KW-1133">Transmembrane helix</keyword>
<protein>
    <submittedName>
        <fullName evidence="2">Uncharacterized protein</fullName>
    </submittedName>
</protein>
<organism evidence="2 3">
    <name type="scientific">Paractinoplanes atraurantiacus</name>
    <dbReference type="NCBI Taxonomy" id="1036182"/>
    <lineage>
        <taxon>Bacteria</taxon>
        <taxon>Bacillati</taxon>
        <taxon>Actinomycetota</taxon>
        <taxon>Actinomycetes</taxon>
        <taxon>Micromonosporales</taxon>
        <taxon>Micromonosporaceae</taxon>
        <taxon>Paractinoplanes</taxon>
    </lineage>
</organism>
<reference evidence="2 3" key="1">
    <citation type="submission" date="2017-09" db="EMBL/GenBank/DDBJ databases">
        <authorList>
            <person name="Ehlers B."/>
            <person name="Leendertz F.H."/>
        </authorList>
    </citation>
    <scope>NUCLEOTIDE SEQUENCE [LARGE SCALE GENOMIC DNA]</scope>
    <source>
        <strain evidence="2 3">CGMCC 4.6857</strain>
    </source>
</reference>